<reference evidence="2 3" key="1">
    <citation type="submission" date="2019-01" db="EMBL/GenBank/DDBJ databases">
        <authorList>
            <person name="Sayadi A."/>
        </authorList>
    </citation>
    <scope>NUCLEOTIDE SEQUENCE [LARGE SCALE GENOMIC DNA]</scope>
</reference>
<dbReference type="OrthoDB" id="5962323at2759"/>
<evidence type="ECO:0000313" key="3">
    <source>
        <dbReference type="Proteomes" id="UP000410492"/>
    </source>
</evidence>
<organism evidence="2 3">
    <name type="scientific">Callosobruchus maculatus</name>
    <name type="common">Southern cowpea weevil</name>
    <name type="synonym">Pulse bruchid</name>
    <dbReference type="NCBI Taxonomy" id="64391"/>
    <lineage>
        <taxon>Eukaryota</taxon>
        <taxon>Metazoa</taxon>
        <taxon>Ecdysozoa</taxon>
        <taxon>Arthropoda</taxon>
        <taxon>Hexapoda</taxon>
        <taxon>Insecta</taxon>
        <taxon>Pterygota</taxon>
        <taxon>Neoptera</taxon>
        <taxon>Endopterygota</taxon>
        <taxon>Coleoptera</taxon>
        <taxon>Polyphaga</taxon>
        <taxon>Cucujiformia</taxon>
        <taxon>Chrysomeloidea</taxon>
        <taxon>Chrysomelidae</taxon>
        <taxon>Bruchinae</taxon>
        <taxon>Bruchini</taxon>
        <taxon>Callosobruchus</taxon>
    </lineage>
</organism>
<feature type="signal peptide" evidence="1">
    <location>
        <begin position="1"/>
        <end position="16"/>
    </location>
</feature>
<gene>
    <name evidence="2" type="ORF">CALMAC_LOCUS12787</name>
</gene>
<protein>
    <submittedName>
        <fullName evidence="2">Uncharacterized protein</fullName>
    </submittedName>
</protein>
<accession>A0A653CY40</accession>
<evidence type="ECO:0000256" key="1">
    <source>
        <dbReference type="SAM" id="SignalP"/>
    </source>
</evidence>
<dbReference type="Proteomes" id="UP000410492">
    <property type="component" value="Unassembled WGS sequence"/>
</dbReference>
<dbReference type="AlphaFoldDB" id="A0A653CY40"/>
<evidence type="ECO:0000313" key="2">
    <source>
        <dbReference type="EMBL" id="VEN52769.1"/>
    </source>
</evidence>
<proteinExistence type="predicted"/>
<sequence length="143" mass="16114">MLVILNLLLFRALKQAQQRRDILLSKKNQKNECVPGGRSTAGGGDDAARHLQHLHRIPGLLCGQHVDPVHELLHHPQLPDQLRHLLRHVPPVPGDLQGPVREGCAQHQERILEVLHRERTAHLHQRDGFVTKAVEALGRSLTH</sequence>
<name>A0A653CY40_CALMS</name>
<dbReference type="EMBL" id="CAACVG010009283">
    <property type="protein sequence ID" value="VEN52769.1"/>
    <property type="molecule type" value="Genomic_DNA"/>
</dbReference>
<keyword evidence="3" id="KW-1185">Reference proteome</keyword>
<keyword evidence="1" id="KW-0732">Signal</keyword>
<feature type="chain" id="PRO_5024829689" evidence="1">
    <location>
        <begin position="17"/>
        <end position="143"/>
    </location>
</feature>